<evidence type="ECO:0000256" key="2">
    <source>
        <dbReference type="ARBA" id="ARBA00012135"/>
    </source>
</evidence>
<dbReference type="SUPFAM" id="SSF53613">
    <property type="entry name" value="Ribokinase-like"/>
    <property type="match status" value="1"/>
</dbReference>
<dbReference type="CDD" id="cd01169">
    <property type="entry name" value="HMPP_kinase"/>
    <property type="match status" value="1"/>
</dbReference>
<sequence length="272" mass="28463">MHYPRFLAIAGSDSGGGAGIQADIKTASALGCYAMTAVTAITAQNTCGVTAIHAVPLDILKAQLDAVLGDIGVDALKIGMLHAPEVVEVVAWAIRRYEIRNVVLDPVMMSANGDPLITPETAEVLVRELFPLASIVTPNLDEAAFLLQRSLTDKSALEEAARDLLNLGAPGVLLKGAHLPGEQIIDIYARADMEWLRMEGTRIEGTNIHGSGCTLSSAIAAHLAFGMALQDAVIAGRDYTLQAIAAGANVTTGKGKGPLNHGFAPVPMRLLP</sequence>
<organism evidence="4 5">
    <name type="scientific">Keguizhuia sedimenti</name>
    <dbReference type="NCBI Taxonomy" id="3064264"/>
    <lineage>
        <taxon>Bacteria</taxon>
        <taxon>Pseudomonadati</taxon>
        <taxon>Pseudomonadota</taxon>
        <taxon>Betaproteobacteria</taxon>
        <taxon>Burkholderiales</taxon>
        <taxon>Oxalobacteraceae</taxon>
        <taxon>Keguizhuia</taxon>
    </lineage>
</organism>
<gene>
    <name evidence="4" type="primary">thiD</name>
    <name evidence="4" type="ORF">Q8A64_04690</name>
</gene>
<accession>A0ABU1BL23</accession>
<comment type="caution">
    <text evidence="4">The sequence shown here is derived from an EMBL/GenBank/DDBJ whole genome shotgun (WGS) entry which is preliminary data.</text>
</comment>
<dbReference type="InterPro" id="IPR013749">
    <property type="entry name" value="PM/HMP-P_kinase-1"/>
</dbReference>
<dbReference type="GO" id="GO:0008972">
    <property type="term" value="F:phosphomethylpyrimidine kinase activity"/>
    <property type="evidence" value="ECO:0007669"/>
    <property type="project" value="UniProtKB-EC"/>
</dbReference>
<evidence type="ECO:0000259" key="3">
    <source>
        <dbReference type="Pfam" id="PF08543"/>
    </source>
</evidence>
<dbReference type="NCBIfam" id="TIGR00097">
    <property type="entry name" value="HMP-P_kinase"/>
    <property type="match status" value="1"/>
</dbReference>
<dbReference type="EC" id="2.7.1.49" evidence="2"/>
<dbReference type="InterPro" id="IPR029056">
    <property type="entry name" value="Ribokinase-like"/>
</dbReference>
<keyword evidence="4" id="KW-0418">Kinase</keyword>
<dbReference type="Proteomes" id="UP001225596">
    <property type="component" value="Unassembled WGS sequence"/>
</dbReference>
<evidence type="ECO:0000256" key="1">
    <source>
        <dbReference type="ARBA" id="ARBA00004948"/>
    </source>
</evidence>
<dbReference type="Pfam" id="PF08543">
    <property type="entry name" value="Phos_pyr_kin"/>
    <property type="match status" value="1"/>
</dbReference>
<proteinExistence type="predicted"/>
<keyword evidence="5" id="KW-1185">Reference proteome</keyword>
<dbReference type="Gene3D" id="3.40.1190.20">
    <property type="match status" value="1"/>
</dbReference>
<dbReference type="GO" id="GO:0008902">
    <property type="term" value="F:hydroxymethylpyrimidine kinase activity"/>
    <property type="evidence" value="ECO:0007669"/>
    <property type="project" value="UniProtKB-EC"/>
</dbReference>
<dbReference type="PANTHER" id="PTHR20858">
    <property type="entry name" value="PHOSPHOMETHYLPYRIMIDINE KINASE"/>
    <property type="match status" value="1"/>
</dbReference>
<evidence type="ECO:0000313" key="4">
    <source>
        <dbReference type="EMBL" id="MDQ9169705.1"/>
    </source>
</evidence>
<name>A0ABU1BL23_9BURK</name>
<reference evidence="4 5" key="1">
    <citation type="submission" date="2023-08" db="EMBL/GenBank/DDBJ databases">
        <title>Oxalobacteraceae gen .nov., isolated from river sludge outside the plant.</title>
        <authorList>
            <person name="Zhao S.Y."/>
        </authorList>
    </citation>
    <scope>NUCLEOTIDE SEQUENCE [LARGE SCALE GENOMIC DNA]</scope>
    <source>
        <strain evidence="4 5">R-40</strain>
    </source>
</reference>
<protein>
    <recommendedName>
        <fullName evidence="2">hydroxymethylpyrimidine kinase</fullName>
        <ecNumber evidence="2">2.7.1.49</ecNumber>
    </recommendedName>
</protein>
<keyword evidence="4" id="KW-0808">Transferase</keyword>
<dbReference type="InterPro" id="IPR004399">
    <property type="entry name" value="HMP/HMP-P_kinase_dom"/>
</dbReference>
<feature type="domain" description="Pyridoxamine kinase/Phosphomethylpyrimidine kinase" evidence="3">
    <location>
        <begin position="13"/>
        <end position="260"/>
    </location>
</feature>
<dbReference type="RefSeq" id="WP_338435640.1">
    <property type="nucleotide sequence ID" value="NZ_JAUYVH010000002.1"/>
</dbReference>
<evidence type="ECO:0000313" key="5">
    <source>
        <dbReference type="Proteomes" id="UP001225596"/>
    </source>
</evidence>
<dbReference type="PANTHER" id="PTHR20858:SF17">
    <property type="entry name" value="HYDROXYMETHYLPYRIMIDINE_PHOSPHOMETHYLPYRIMIDINE KINASE THI20-RELATED"/>
    <property type="match status" value="1"/>
</dbReference>
<dbReference type="EMBL" id="JAUYVH010000002">
    <property type="protein sequence ID" value="MDQ9169705.1"/>
    <property type="molecule type" value="Genomic_DNA"/>
</dbReference>
<comment type="pathway">
    <text evidence="1">Cofactor biosynthesis; thiamine diphosphate biosynthesis.</text>
</comment>